<dbReference type="PANTHER" id="PTHR47190:SF2">
    <property type="entry name" value="CELLOBIOSE DEHYDROGENASE (AFU_ORTHOLOGUE AFUA_2G17620)"/>
    <property type="match status" value="1"/>
</dbReference>
<dbReference type="InterPro" id="IPR015920">
    <property type="entry name" value="Cellobiose_DH-like_cyt"/>
</dbReference>
<accession>A0A8H5M5U8</accession>
<dbReference type="InterPro" id="IPR000172">
    <property type="entry name" value="GMC_OxRdtase_N"/>
</dbReference>
<dbReference type="SUPFAM" id="SSF51905">
    <property type="entry name" value="FAD/NAD(P)-binding domain"/>
    <property type="match status" value="1"/>
</dbReference>
<feature type="chain" id="PRO_5034410024" description="Glucose-methanol-choline oxidoreductase N-terminal domain-containing protein" evidence="2">
    <location>
        <begin position="19"/>
        <end position="770"/>
    </location>
</feature>
<dbReference type="InterPro" id="IPR036188">
    <property type="entry name" value="FAD/NAD-bd_sf"/>
</dbReference>
<gene>
    <name evidence="4" type="ORF">D9615_005498</name>
</gene>
<feature type="signal peptide" evidence="2">
    <location>
        <begin position="1"/>
        <end position="18"/>
    </location>
</feature>
<evidence type="ECO:0000256" key="2">
    <source>
        <dbReference type="SAM" id="SignalP"/>
    </source>
</evidence>
<evidence type="ECO:0000256" key="1">
    <source>
        <dbReference type="ARBA" id="ARBA00001974"/>
    </source>
</evidence>
<keyword evidence="2" id="KW-0732">Signal</keyword>
<dbReference type="AlphaFoldDB" id="A0A8H5M5U8"/>
<dbReference type="InterPro" id="IPR007867">
    <property type="entry name" value="GMC_OxRtase_C"/>
</dbReference>
<dbReference type="OrthoDB" id="413885at2759"/>
<comment type="caution">
    <text evidence="4">The sequence shown here is derived from an EMBL/GenBank/DDBJ whole genome shotgun (WGS) entry which is preliminary data.</text>
</comment>
<dbReference type="Pfam" id="PF05199">
    <property type="entry name" value="GMC_oxred_C"/>
    <property type="match status" value="1"/>
</dbReference>
<dbReference type="Gene3D" id="2.60.40.1210">
    <property type="entry name" value="Cellobiose dehydrogenase, cytochrome domain"/>
    <property type="match status" value="1"/>
</dbReference>
<dbReference type="Pfam" id="PF16010">
    <property type="entry name" value="CDH-cyt"/>
    <property type="match status" value="1"/>
</dbReference>
<dbReference type="EMBL" id="JAACJP010000010">
    <property type="protein sequence ID" value="KAF5381789.1"/>
    <property type="molecule type" value="Genomic_DNA"/>
</dbReference>
<sequence length="770" mass="82781">MLMRLAFGLLSLAGPVISQIATAYTDPDNGITFWGITDPVHKVTYGYTFPPLADNSNEFIGEIVAPIETKWAGVSPKGTMLQSLLLVAWPNGNSMVSSARYSTDYVQPTAMSGPILTSLPSTKVNSTHWKWVYRCQNCVSWSTASGTSSIPIDGFGAPAWVWSNVAVDAPANVQSTFEEHTDFGFYGFDFSQAHVSTAAYANWAAGGTGGGGTPTTTTSTTTTTQPPVTATPYDYIVVGGGPGGLIAADRLSEAGKKVLLLERGGPATWETGGRYGPTWTNGHNLTKFDVPGLFETMFSDSNPFWWCKDITVFAGCLLGGGTTINGALYWIPPYSDFATTTGWPSSWGNHQPYTDKMKARLPSTDAPSTDGKRYLEQSGDIAAKLLDIQGYRRLTINDNPDQKDHVYGYSAHDFIKGKRGGPVATYFKTASARPNFTYKQYTYVLNVVRNGAQITGVKTNDTSLGPNGIIPLTSKGRVILSAGAFGSPRILFRSGIGPSDMINIVKNDAVAGPNLPPQAQWINLPVGYNVSDNPSINLVFTHPNIDAYENWGQVWNNPRPADSAQYLNGQSGVLASASPRLNFWRAYSGTDGLTRWMQGTVRPGAASVTTNYPYNASQIFTITLYLSTGITSRGRIGIDAAMTARPLINPWFVDPVDKGVLIQGINDLLSNVHFVPGLTLITPDNTTTVNDYVNDYDPGSLNSNHWVGSNTIGVAGKAVVDENTKVYNTNNLFIVDASIIPQMPMGNPHGTIMSMAEQAVTKILALTGGP</sequence>
<dbReference type="GO" id="GO:0016614">
    <property type="term" value="F:oxidoreductase activity, acting on CH-OH group of donors"/>
    <property type="evidence" value="ECO:0007669"/>
    <property type="project" value="InterPro"/>
</dbReference>
<evidence type="ECO:0000313" key="5">
    <source>
        <dbReference type="Proteomes" id="UP000565441"/>
    </source>
</evidence>
<organism evidence="4 5">
    <name type="scientific">Tricholomella constricta</name>
    <dbReference type="NCBI Taxonomy" id="117010"/>
    <lineage>
        <taxon>Eukaryota</taxon>
        <taxon>Fungi</taxon>
        <taxon>Dikarya</taxon>
        <taxon>Basidiomycota</taxon>
        <taxon>Agaricomycotina</taxon>
        <taxon>Agaricomycetes</taxon>
        <taxon>Agaricomycetidae</taxon>
        <taxon>Agaricales</taxon>
        <taxon>Tricholomatineae</taxon>
        <taxon>Lyophyllaceae</taxon>
        <taxon>Tricholomella</taxon>
    </lineage>
</organism>
<proteinExistence type="predicted"/>
<dbReference type="Gene3D" id="3.30.410.10">
    <property type="entry name" value="Cholesterol Oxidase, domain 2"/>
    <property type="match status" value="1"/>
</dbReference>
<dbReference type="CDD" id="cd09630">
    <property type="entry name" value="CDH_like_cytochrome"/>
    <property type="match status" value="1"/>
</dbReference>
<reference evidence="4 5" key="1">
    <citation type="journal article" date="2020" name="ISME J.">
        <title>Uncovering the hidden diversity of litter-decomposition mechanisms in mushroom-forming fungi.</title>
        <authorList>
            <person name="Floudas D."/>
            <person name="Bentzer J."/>
            <person name="Ahren D."/>
            <person name="Johansson T."/>
            <person name="Persson P."/>
            <person name="Tunlid A."/>
        </authorList>
    </citation>
    <scope>NUCLEOTIDE SEQUENCE [LARGE SCALE GENOMIC DNA]</scope>
    <source>
        <strain evidence="4 5">CBS 661.87</strain>
    </source>
</reference>
<dbReference type="GO" id="GO:0050660">
    <property type="term" value="F:flavin adenine dinucleotide binding"/>
    <property type="evidence" value="ECO:0007669"/>
    <property type="project" value="InterPro"/>
</dbReference>
<dbReference type="Proteomes" id="UP000565441">
    <property type="component" value="Unassembled WGS sequence"/>
</dbReference>
<dbReference type="PANTHER" id="PTHR47190">
    <property type="entry name" value="DEHYDROGENASE, PUTATIVE-RELATED"/>
    <property type="match status" value="1"/>
</dbReference>
<protein>
    <recommendedName>
        <fullName evidence="3">Glucose-methanol-choline oxidoreductase N-terminal domain-containing protein</fullName>
    </recommendedName>
</protein>
<dbReference type="Pfam" id="PF00732">
    <property type="entry name" value="GMC_oxred_N"/>
    <property type="match status" value="1"/>
</dbReference>
<name>A0A8H5M5U8_9AGAR</name>
<dbReference type="Gene3D" id="3.50.50.60">
    <property type="entry name" value="FAD/NAD(P)-binding domain"/>
    <property type="match status" value="1"/>
</dbReference>
<dbReference type="InterPro" id="IPR053208">
    <property type="entry name" value="GMC_Oxidoreductase_CD"/>
</dbReference>
<comment type="cofactor">
    <cofactor evidence="1">
        <name>FAD</name>
        <dbReference type="ChEBI" id="CHEBI:57692"/>
    </cofactor>
</comment>
<feature type="domain" description="Glucose-methanol-choline oxidoreductase N-terminal" evidence="3">
    <location>
        <begin position="483"/>
        <end position="497"/>
    </location>
</feature>
<evidence type="ECO:0000313" key="4">
    <source>
        <dbReference type="EMBL" id="KAF5381789.1"/>
    </source>
</evidence>
<dbReference type="SUPFAM" id="SSF54373">
    <property type="entry name" value="FAD-linked reductases, C-terminal domain"/>
    <property type="match status" value="1"/>
</dbReference>
<evidence type="ECO:0000259" key="3">
    <source>
        <dbReference type="PROSITE" id="PS00624"/>
    </source>
</evidence>
<keyword evidence="5" id="KW-1185">Reference proteome</keyword>
<dbReference type="PROSITE" id="PS00624">
    <property type="entry name" value="GMC_OXRED_2"/>
    <property type="match status" value="1"/>
</dbReference>
<dbReference type="SUPFAM" id="SSF49344">
    <property type="entry name" value="CBD9-like"/>
    <property type="match status" value="1"/>
</dbReference>